<evidence type="ECO:0000313" key="5">
    <source>
        <dbReference type="Proteomes" id="UP000277952"/>
    </source>
</evidence>
<dbReference type="Proteomes" id="UP000277952">
    <property type="component" value="Unassembled WGS sequence"/>
</dbReference>
<dbReference type="SUPFAM" id="SSF48452">
    <property type="entry name" value="TPR-like"/>
    <property type="match status" value="1"/>
</dbReference>
<feature type="repeat" description="TPR" evidence="3">
    <location>
        <begin position="213"/>
        <end position="246"/>
    </location>
</feature>
<dbReference type="EMBL" id="RBNS01000068">
    <property type="protein sequence ID" value="RML56479.1"/>
    <property type="molecule type" value="Genomic_DNA"/>
</dbReference>
<evidence type="ECO:0000256" key="2">
    <source>
        <dbReference type="ARBA" id="ARBA00022803"/>
    </source>
</evidence>
<sequence length="342" mass="37410">MRSGDAFNPPHSVHSSISINSCDTRPSAFKYDTAFPLTVKWYMTDSAQKTVAIQRRGYKMALACKGHRRLNRRALSLTRALSMPPRSVPTLLLLGCLTLAACSAQPRPDASYERFMQLAADLEKRGDSTTAASFYQRATQQPEAGVESWRKLGAALLASNDTRGAERAYQRALELKADDPDALLGLGTAQLRQGKLERAVTALTQAANALQQPQAWNRLGIAQILSGQTNAAQTAFTTSLRLAPNDLDTRCNLALAYALGDDNQQALETIRSVSQSPLAQPRHQRNQLLVMVLAGKEKDLKGMTFDDIPKAERGKLIAEARRVKAIPDRAEQARELGLIDGN</sequence>
<dbReference type="PROSITE" id="PS50005">
    <property type="entry name" value="TPR"/>
    <property type="match status" value="2"/>
</dbReference>
<dbReference type="AlphaFoldDB" id="A0A3M2WY72"/>
<dbReference type="PANTHER" id="PTHR44227">
    <property type="match status" value="1"/>
</dbReference>
<dbReference type="InterPro" id="IPR052346">
    <property type="entry name" value="O-mannosyl-transferase_TMTC"/>
</dbReference>
<dbReference type="PANTHER" id="PTHR44227:SF3">
    <property type="entry name" value="PROTEIN O-MANNOSYL-TRANSFERASE TMTC4"/>
    <property type="match status" value="1"/>
</dbReference>
<name>A0A3M2WY72_PSEA0</name>
<dbReference type="Gene3D" id="1.25.40.10">
    <property type="entry name" value="Tetratricopeptide repeat domain"/>
    <property type="match status" value="2"/>
</dbReference>
<evidence type="ECO:0000313" key="4">
    <source>
        <dbReference type="EMBL" id="RML56479.1"/>
    </source>
</evidence>
<keyword evidence="2 3" id="KW-0802">TPR repeat</keyword>
<protein>
    <submittedName>
        <fullName evidence="4">TPR domain-containing protein</fullName>
    </submittedName>
</protein>
<dbReference type="Pfam" id="PF14559">
    <property type="entry name" value="TPR_19"/>
    <property type="match status" value="1"/>
</dbReference>
<accession>A0A3M2WY72</accession>
<dbReference type="InterPro" id="IPR019734">
    <property type="entry name" value="TPR_rpt"/>
</dbReference>
<keyword evidence="1" id="KW-0677">Repeat</keyword>
<proteinExistence type="predicted"/>
<gene>
    <name evidence="4" type="ORF">ALQ94_05470</name>
</gene>
<organism evidence="4 5">
    <name type="scientific">Pseudomonas amygdali pv. morsprunorum</name>
    <dbReference type="NCBI Taxonomy" id="129138"/>
    <lineage>
        <taxon>Bacteria</taxon>
        <taxon>Pseudomonadati</taxon>
        <taxon>Pseudomonadota</taxon>
        <taxon>Gammaproteobacteria</taxon>
        <taxon>Pseudomonadales</taxon>
        <taxon>Pseudomonadaceae</taxon>
        <taxon>Pseudomonas</taxon>
        <taxon>Pseudomonas amygdali</taxon>
    </lineage>
</organism>
<dbReference type="InterPro" id="IPR011990">
    <property type="entry name" value="TPR-like_helical_dom_sf"/>
</dbReference>
<reference evidence="4 5" key="1">
    <citation type="submission" date="2018-08" db="EMBL/GenBank/DDBJ databases">
        <title>Recombination of ecologically and evolutionarily significant loci maintains genetic cohesion in the Pseudomonas syringae species complex.</title>
        <authorList>
            <person name="Dillon M."/>
            <person name="Thakur S."/>
            <person name="Almeida R.N.D."/>
            <person name="Weir B.S."/>
            <person name="Guttman D.S."/>
        </authorList>
    </citation>
    <scope>NUCLEOTIDE SEQUENCE [LARGE SCALE GENOMIC DNA]</scope>
    <source>
        <strain evidence="4 5">19322</strain>
    </source>
</reference>
<evidence type="ECO:0000256" key="3">
    <source>
        <dbReference type="PROSITE-ProRule" id="PRU00339"/>
    </source>
</evidence>
<feature type="repeat" description="TPR" evidence="3">
    <location>
        <begin position="146"/>
        <end position="179"/>
    </location>
</feature>
<evidence type="ECO:0000256" key="1">
    <source>
        <dbReference type="ARBA" id="ARBA00022737"/>
    </source>
</evidence>
<comment type="caution">
    <text evidence="4">The sequence shown here is derived from an EMBL/GenBank/DDBJ whole genome shotgun (WGS) entry which is preliminary data.</text>
</comment>
<dbReference type="SMART" id="SM00028">
    <property type="entry name" value="TPR"/>
    <property type="match status" value="4"/>
</dbReference>